<sequence length="106" mass="11720">MFGCLFLHRKDTRVADAGDISGHEKLLLRLKHQSRSGGLGEGELPPQPLPPPPLLIWRRRVVGEFSRLDVGGGDMEGIGWMKVELDGFRVNGIEVRPGAKGKSREH</sequence>
<keyword evidence="2" id="KW-1185">Reference proteome</keyword>
<dbReference type="AlphaFoldDB" id="A0A834SR56"/>
<gene>
    <name evidence="1" type="ORF">G2W53_039596</name>
</gene>
<organism evidence="1 2">
    <name type="scientific">Senna tora</name>
    <dbReference type="NCBI Taxonomy" id="362788"/>
    <lineage>
        <taxon>Eukaryota</taxon>
        <taxon>Viridiplantae</taxon>
        <taxon>Streptophyta</taxon>
        <taxon>Embryophyta</taxon>
        <taxon>Tracheophyta</taxon>
        <taxon>Spermatophyta</taxon>
        <taxon>Magnoliopsida</taxon>
        <taxon>eudicotyledons</taxon>
        <taxon>Gunneridae</taxon>
        <taxon>Pentapetalae</taxon>
        <taxon>rosids</taxon>
        <taxon>fabids</taxon>
        <taxon>Fabales</taxon>
        <taxon>Fabaceae</taxon>
        <taxon>Caesalpinioideae</taxon>
        <taxon>Cassia clade</taxon>
        <taxon>Senna</taxon>
    </lineage>
</organism>
<evidence type="ECO:0000313" key="2">
    <source>
        <dbReference type="Proteomes" id="UP000634136"/>
    </source>
</evidence>
<dbReference type="EMBL" id="JAAIUW010000012">
    <property type="protein sequence ID" value="KAF7807435.1"/>
    <property type="molecule type" value="Genomic_DNA"/>
</dbReference>
<proteinExistence type="predicted"/>
<accession>A0A834SR56</accession>
<reference evidence="1" key="1">
    <citation type="submission" date="2020-09" db="EMBL/GenBank/DDBJ databases">
        <title>Genome-Enabled Discovery of Anthraquinone Biosynthesis in Senna tora.</title>
        <authorList>
            <person name="Kang S.-H."/>
            <person name="Pandey R.P."/>
            <person name="Lee C.-M."/>
            <person name="Sim J.-S."/>
            <person name="Jeong J.-T."/>
            <person name="Choi B.-S."/>
            <person name="Jung M."/>
            <person name="Ginzburg D."/>
            <person name="Zhao K."/>
            <person name="Won S.Y."/>
            <person name="Oh T.-J."/>
            <person name="Yu Y."/>
            <person name="Kim N.-H."/>
            <person name="Lee O.R."/>
            <person name="Lee T.-H."/>
            <person name="Bashyal P."/>
            <person name="Kim T.-S."/>
            <person name="Lee W.-H."/>
            <person name="Kawkins C."/>
            <person name="Kim C.-K."/>
            <person name="Kim J.S."/>
            <person name="Ahn B.O."/>
            <person name="Rhee S.Y."/>
            <person name="Sohng J.K."/>
        </authorList>
    </citation>
    <scope>NUCLEOTIDE SEQUENCE</scope>
    <source>
        <tissue evidence="1">Leaf</tissue>
    </source>
</reference>
<name>A0A834SR56_9FABA</name>
<comment type="caution">
    <text evidence="1">The sequence shown here is derived from an EMBL/GenBank/DDBJ whole genome shotgun (WGS) entry which is preliminary data.</text>
</comment>
<protein>
    <submittedName>
        <fullName evidence="1">Uncharacterized protein</fullName>
    </submittedName>
</protein>
<dbReference type="Proteomes" id="UP000634136">
    <property type="component" value="Unassembled WGS sequence"/>
</dbReference>
<evidence type="ECO:0000313" key="1">
    <source>
        <dbReference type="EMBL" id="KAF7807435.1"/>
    </source>
</evidence>